<gene>
    <name evidence="1" type="ORF">QYT958_LOCUS18193</name>
</gene>
<protein>
    <submittedName>
        <fullName evidence="1">Uncharacterized protein</fullName>
    </submittedName>
</protein>
<comment type="caution">
    <text evidence="1">The sequence shown here is derived from an EMBL/GenBank/DDBJ whole genome shotgun (WGS) entry which is preliminary data.</text>
</comment>
<reference evidence="1" key="1">
    <citation type="submission" date="2021-02" db="EMBL/GenBank/DDBJ databases">
        <authorList>
            <person name="Nowell W R."/>
        </authorList>
    </citation>
    <scope>NUCLEOTIDE SEQUENCE</scope>
</reference>
<dbReference type="Proteomes" id="UP000663848">
    <property type="component" value="Unassembled WGS sequence"/>
</dbReference>
<accession>A0A821IUK8</accession>
<dbReference type="EMBL" id="CAJOBR010002848">
    <property type="protein sequence ID" value="CAF4708142.1"/>
    <property type="molecule type" value="Genomic_DNA"/>
</dbReference>
<name>A0A821IUK8_9BILA</name>
<evidence type="ECO:0000313" key="1">
    <source>
        <dbReference type="EMBL" id="CAF4708142.1"/>
    </source>
</evidence>
<proteinExistence type="predicted"/>
<organism evidence="1 2">
    <name type="scientific">Rotaria socialis</name>
    <dbReference type="NCBI Taxonomy" id="392032"/>
    <lineage>
        <taxon>Eukaryota</taxon>
        <taxon>Metazoa</taxon>
        <taxon>Spiralia</taxon>
        <taxon>Gnathifera</taxon>
        <taxon>Rotifera</taxon>
        <taxon>Eurotatoria</taxon>
        <taxon>Bdelloidea</taxon>
        <taxon>Philodinida</taxon>
        <taxon>Philodinidae</taxon>
        <taxon>Rotaria</taxon>
    </lineage>
</organism>
<sequence>MHGLDETGDLEKQQEYTELDDLKMTGQIAQNLIKCQYRTSTTNTMMMAVEINDKTDLEFNVGFRCTIDFLDKSFEEIALK</sequence>
<dbReference type="AlphaFoldDB" id="A0A821IUK8"/>
<evidence type="ECO:0000313" key="2">
    <source>
        <dbReference type="Proteomes" id="UP000663848"/>
    </source>
</evidence>